<keyword evidence="4" id="KW-0133">Cell shape</keyword>
<feature type="transmembrane region" description="Helical" evidence="8">
    <location>
        <begin position="348"/>
        <end position="369"/>
    </location>
</feature>
<keyword evidence="7 8" id="KW-0472">Membrane</keyword>
<comment type="caution">
    <text evidence="9">The sequence shown here is derived from an EMBL/GenBank/DDBJ whole genome shotgun (WGS) entry which is preliminary data.</text>
</comment>
<dbReference type="Pfam" id="PF03023">
    <property type="entry name" value="MurJ"/>
    <property type="match status" value="1"/>
</dbReference>
<feature type="transmembrane region" description="Helical" evidence="8">
    <location>
        <begin position="161"/>
        <end position="180"/>
    </location>
</feature>
<sequence>MSKQLKNIGVVSGLTVVSRVLGLFRDALSAAVFGASALNSAFVTAFRIPNLFRRLLGEGSLTAAFIPTLQHELHGKGRDSAYRLVNEVASWTFVVTTGLVALGMFACAHARLLTGHEERWYLSADLSVFLFPYLVFVCVAAVYNATLNVMQRFTESALSPVLLNVTMIVTLGGAGLHWASSPMGEMYWLCAGVLIGGVLQMLLPAVALFRRGWRPRFLLSWSPGVREIAWLMAPGLWGAAIYQVNLVVIQLLAMSLNDWAATLLFYAGRITELPIGVFAIAVSTVVYPAIAEHAARGDYKSMASDYLRGMRMILVINVPAAAGLAMLSEPIVRVLFQRGHFSAADTHFLAPLIALSVIGLPFFSAVSLTTRAFYALKDTATPVRVATVSFFINLGLSLLLMHPLGTAGLVVASTTAVVIQCATLQVLLARRVREIRMGLLVPDLLKIAVGALAMSALVAAGWWGWLRSGGLRADLVALGALIPAGTLVYGGVLWMTKIGGREEFAALLGKLRARLG</sequence>
<organism evidence="9">
    <name type="scientific">mine drainage metagenome</name>
    <dbReference type="NCBI Taxonomy" id="410659"/>
    <lineage>
        <taxon>unclassified sequences</taxon>
        <taxon>metagenomes</taxon>
        <taxon>ecological metagenomes</taxon>
    </lineage>
</organism>
<dbReference type="AlphaFoldDB" id="A0A1J5SLA6"/>
<keyword evidence="6 8" id="KW-1133">Transmembrane helix</keyword>
<keyword evidence="5" id="KW-0573">Peptidoglycan synthesis</keyword>
<feature type="transmembrane region" description="Helical" evidence="8">
    <location>
        <begin position="126"/>
        <end position="149"/>
    </location>
</feature>
<feature type="transmembrane region" description="Helical" evidence="8">
    <location>
        <begin position="230"/>
        <end position="253"/>
    </location>
</feature>
<feature type="transmembrane region" description="Helical" evidence="8">
    <location>
        <begin position="381"/>
        <end position="401"/>
    </location>
</feature>
<dbReference type="PANTHER" id="PTHR47019">
    <property type="entry name" value="LIPID II FLIPPASE MURJ"/>
    <property type="match status" value="1"/>
</dbReference>
<evidence type="ECO:0000256" key="5">
    <source>
        <dbReference type="ARBA" id="ARBA00022984"/>
    </source>
</evidence>
<dbReference type="InterPro" id="IPR051050">
    <property type="entry name" value="Lipid_II_flippase_MurJ/MviN"/>
</dbReference>
<dbReference type="InterPro" id="IPR004268">
    <property type="entry name" value="MurJ"/>
</dbReference>
<feature type="transmembrane region" description="Helical" evidence="8">
    <location>
        <begin position="312"/>
        <end position="336"/>
    </location>
</feature>
<dbReference type="GO" id="GO:0015648">
    <property type="term" value="F:lipid-linked peptidoglycan transporter activity"/>
    <property type="evidence" value="ECO:0007669"/>
    <property type="project" value="TreeGrafter"/>
</dbReference>
<dbReference type="PRINTS" id="PR01806">
    <property type="entry name" value="VIRFACTRMVIN"/>
</dbReference>
<feature type="transmembrane region" description="Helical" evidence="8">
    <location>
        <begin position="475"/>
        <end position="495"/>
    </location>
</feature>
<evidence type="ECO:0000256" key="8">
    <source>
        <dbReference type="SAM" id="Phobius"/>
    </source>
</evidence>
<dbReference type="GO" id="GO:0008360">
    <property type="term" value="P:regulation of cell shape"/>
    <property type="evidence" value="ECO:0007669"/>
    <property type="project" value="UniProtKB-KW"/>
</dbReference>
<evidence type="ECO:0000256" key="2">
    <source>
        <dbReference type="ARBA" id="ARBA00022475"/>
    </source>
</evidence>
<evidence type="ECO:0000256" key="1">
    <source>
        <dbReference type="ARBA" id="ARBA00004651"/>
    </source>
</evidence>
<dbReference type="EMBL" id="MLJW01000027">
    <property type="protein sequence ID" value="OIR09257.1"/>
    <property type="molecule type" value="Genomic_DNA"/>
</dbReference>
<feature type="transmembrane region" description="Helical" evidence="8">
    <location>
        <begin position="88"/>
        <end position="106"/>
    </location>
</feature>
<comment type="subcellular location">
    <subcellularLocation>
        <location evidence="1">Cell membrane</location>
        <topology evidence="1">Multi-pass membrane protein</topology>
    </subcellularLocation>
</comment>
<feature type="transmembrane region" description="Helical" evidence="8">
    <location>
        <begin position="440"/>
        <end position="463"/>
    </location>
</feature>
<evidence type="ECO:0000256" key="6">
    <source>
        <dbReference type="ARBA" id="ARBA00022989"/>
    </source>
</evidence>
<evidence type="ECO:0000256" key="3">
    <source>
        <dbReference type="ARBA" id="ARBA00022692"/>
    </source>
</evidence>
<dbReference type="CDD" id="cd13123">
    <property type="entry name" value="MATE_MurJ_like"/>
    <property type="match status" value="1"/>
</dbReference>
<keyword evidence="2" id="KW-1003">Cell membrane</keyword>
<feature type="transmembrane region" description="Helical" evidence="8">
    <location>
        <begin position="407"/>
        <end position="428"/>
    </location>
</feature>
<evidence type="ECO:0000256" key="4">
    <source>
        <dbReference type="ARBA" id="ARBA00022960"/>
    </source>
</evidence>
<dbReference type="GO" id="GO:0005886">
    <property type="term" value="C:plasma membrane"/>
    <property type="evidence" value="ECO:0007669"/>
    <property type="project" value="UniProtKB-SubCell"/>
</dbReference>
<gene>
    <name evidence="9" type="primary">murJ_3</name>
    <name evidence="9" type="ORF">GALL_84880</name>
</gene>
<dbReference type="HAMAP" id="MF_02078">
    <property type="entry name" value="MurJ_MviN"/>
    <property type="match status" value="1"/>
</dbReference>
<accession>A0A1J5SLA6</accession>
<feature type="transmembrane region" description="Helical" evidence="8">
    <location>
        <begin position="186"/>
        <end position="209"/>
    </location>
</feature>
<dbReference type="PANTHER" id="PTHR47019:SF1">
    <property type="entry name" value="LIPID II FLIPPASE MURJ"/>
    <property type="match status" value="1"/>
</dbReference>
<dbReference type="NCBIfam" id="TIGR01695">
    <property type="entry name" value="murJ_mviN"/>
    <property type="match status" value="1"/>
</dbReference>
<proteinExistence type="inferred from homology"/>
<protein>
    <submittedName>
        <fullName evidence="9">Putative peptidoglycan biosynthesis protein MurJ</fullName>
    </submittedName>
</protein>
<reference evidence="9" key="1">
    <citation type="submission" date="2016-10" db="EMBL/GenBank/DDBJ databases">
        <title>Sequence of Gallionella enrichment culture.</title>
        <authorList>
            <person name="Poehlein A."/>
            <person name="Muehling M."/>
            <person name="Daniel R."/>
        </authorList>
    </citation>
    <scope>NUCLEOTIDE SEQUENCE</scope>
</reference>
<evidence type="ECO:0000313" key="9">
    <source>
        <dbReference type="EMBL" id="OIR09257.1"/>
    </source>
</evidence>
<dbReference type="GO" id="GO:0009252">
    <property type="term" value="P:peptidoglycan biosynthetic process"/>
    <property type="evidence" value="ECO:0007669"/>
    <property type="project" value="UniProtKB-KW"/>
</dbReference>
<evidence type="ECO:0000256" key="7">
    <source>
        <dbReference type="ARBA" id="ARBA00023136"/>
    </source>
</evidence>
<feature type="transmembrane region" description="Helical" evidence="8">
    <location>
        <begin position="273"/>
        <end position="291"/>
    </location>
</feature>
<name>A0A1J5SLA6_9ZZZZ</name>
<keyword evidence="3 8" id="KW-0812">Transmembrane</keyword>
<dbReference type="GO" id="GO:0034204">
    <property type="term" value="P:lipid translocation"/>
    <property type="evidence" value="ECO:0007669"/>
    <property type="project" value="TreeGrafter"/>
</dbReference>
<dbReference type="PIRSF" id="PIRSF002869">
    <property type="entry name" value="MviN"/>
    <property type="match status" value="1"/>
</dbReference>